<accession>A0ABP9J9L1</accession>
<keyword evidence="4" id="KW-1185">Reference proteome</keyword>
<keyword evidence="2" id="KW-0812">Transmembrane</keyword>
<sequence>MPEPVSAPIGVPPRDDPDAWDEPEQDEAGDDGLDGPQPNVAERLLLKVAVGLFLVIMIGWGMSVLAHLLT</sequence>
<organism evidence="3 4">
    <name type="scientific">Terrabacter aeriphilus</name>
    <dbReference type="NCBI Taxonomy" id="515662"/>
    <lineage>
        <taxon>Bacteria</taxon>
        <taxon>Bacillati</taxon>
        <taxon>Actinomycetota</taxon>
        <taxon>Actinomycetes</taxon>
        <taxon>Micrococcales</taxon>
        <taxon>Intrasporangiaceae</taxon>
        <taxon>Terrabacter</taxon>
    </lineage>
</organism>
<feature type="region of interest" description="Disordered" evidence="1">
    <location>
        <begin position="1"/>
        <end position="37"/>
    </location>
</feature>
<reference evidence="4" key="1">
    <citation type="journal article" date="2019" name="Int. J. Syst. Evol. Microbiol.">
        <title>The Global Catalogue of Microorganisms (GCM) 10K type strain sequencing project: providing services to taxonomists for standard genome sequencing and annotation.</title>
        <authorList>
            <consortium name="The Broad Institute Genomics Platform"/>
            <consortium name="The Broad Institute Genome Sequencing Center for Infectious Disease"/>
            <person name="Wu L."/>
            <person name="Ma J."/>
        </authorList>
    </citation>
    <scope>NUCLEOTIDE SEQUENCE [LARGE SCALE GENOMIC DNA]</scope>
    <source>
        <strain evidence="4">JCM 17687</strain>
    </source>
</reference>
<keyword evidence="2" id="KW-1133">Transmembrane helix</keyword>
<proteinExistence type="predicted"/>
<evidence type="ECO:0000313" key="4">
    <source>
        <dbReference type="Proteomes" id="UP001500427"/>
    </source>
</evidence>
<name>A0ABP9J9L1_9MICO</name>
<dbReference type="EMBL" id="BAABIW010000011">
    <property type="protein sequence ID" value="GAA5025154.1"/>
    <property type="molecule type" value="Genomic_DNA"/>
</dbReference>
<comment type="caution">
    <text evidence="3">The sequence shown here is derived from an EMBL/GenBank/DDBJ whole genome shotgun (WGS) entry which is preliminary data.</text>
</comment>
<feature type="transmembrane region" description="Helical" evidence="2">
    <location>
        <begin position="44"/>
        <end position="69"/>
    </location>
</feature>
<protein>
    <submittedName>
        <fullName evidence="3">Uncharacterized protein</fullName>
    </submittedName>
</protein>
<evidence type="ECO:0000313" key="3">
    <source>
        <dbReference type="EMBL" id="GAA5025154.1"/>
    </source>
</evidence>
<gene>
    <name evidence="3" type="ORF">GCM10023258_17870</name>
</gene>
<evidence type="ECO:0000256" key="2">
    <source>
        <dbReference type="SAM" id="Phobius"/>
    </source>
</evidence>
<feature type="compositionally biased region" description="Acidic residues" evidence="1">
    <location>
        <begin position="18"/>
        <end position="33"/>
    </location>
</feature>
<dbReference type="Proteomes" id="UP001500427">
    <property type="component" value="Unassembled WGS sequence"/>
</dbReference>
<evidence type="ECO:0000256" key="1">
    <source>
        <dbReference type="SAM" id="MobiDB-lite"/>
    </source>
</evidence>
<keyword evidence="2" id="KW-0472">Membrane</keyword>